<evidence type="ECO:0000256" key="16">
    <source>
        <dbReference type="PROSITE-ProRule" id="PRU00209"/>
    </source>
</evidence>
<feature type="binding site" evidence="15">
    <location>
        <position position="452"/>
    </location>
    <ligand>
        <name>Mg(2+)</name>
        <dbReference type="ChEBI" id="CHEBI:18420"/>
        <note>shared with alpha subunit</note>
    </ligand>
</feature>
<dbReference type="NCBIfam" id="NF045760">
    <property type="entry name" value="YtpR"/>
    <property type="match status" value="1"/>
</dbReference>
<dbReference type="Gene3D" id="3.30.930.10">
    <property type="entry name" value="Bira Bifunctional Protein, Domain 2"/>
    <property type="match status" value="1"/>
</dbReference>
<dbReference type="InterPro" id="IPR005121">
    <property type="entry name" value="Fdx_antiC-bd"/>
</dbReference>
<dbReference type="Pfam" id="PF17759">
    <property type="entry name" value="tRNA_synthFbeta"/>
    <property type="match status" value="1"/>
</dbReference>
<comment type="subunit">
    <text evidence="3 15">Tetramer of two alpha and two beta subunits.</text>
</comment>
<dbReference type="InterPro" id="IPR033714">
    <property type="entry name" value="tRNA_bind_bactPheRS"/>
</dbReference>
<dbReference type="InterPro" id="IPR041616">
    <property type="entry name" value="PheRS_beta_core"/>
</dbReference>
<dbReference type="PANTHER" id="PTHR10947">
    <property type="entry name" value="PHENYLALANYL-TRNA SYNTHETASE BETA CHAIN AND LEUCINE-RICH REPEAT-CONTAINING PROTEIN 47"/>
    <property type="match status" value="1"/>
</dbReference>
<evidence type="ECO:0000256" key="15">
    <source>
        <dbReference type="HAMAP-Rule" id="MF_00283"/>
    </source>
</evidence>
<dbReference type="InterPro" id="IPR045060">
    <property type="entry name" value="Phe-tRNA-ligase_IIc_bsu"/>
</dbReference>
<feature type="binding site" evidence="15">
    <location>
        <position position="456"/>
    </location>
    <ligand>
        <name>Mg(2+)</name>
        <dbReference type="ChEBI" id="CHEBI:18420"/>
        <note>shared with alpha subunit</note>
    </ligand>
</feature>
<evidence type="ECO:0000313" key="21">
    <source>
        <dbReference type="Proteomes" id="UP000229896"/>
    </source>
</evidence>
<dbReference type="SUPFAM" id="SSF56037">
    <property type="entry name" value="PheT/TilS domain"/>
    <property type="match status" value="1"/>
</dbReference>
<proteinExistence type="inferred from homology"/>
<dbReference type="SUPFAM" id="SSF50249">
    <property type="entry name" value="Nucleic acid-binding proteins"/>
    <property type="match status" value="1"/>
</dbReference>
<dbReference type="SUPFAM" id="SSF55681">
    <property type="entry name" value="Class II aaRS and biotin synthetases"/>
    <property type="match status" value="1"/>
</dbReference>
<keyword evidence="9 15" id="KW-0067">ATP-binding</keyword>
<feature type="binding site" evidence="15">
    <location>
        <position position="446"/>
    </location>
    <ligand>
        <name>Mg(2+)</name>
        <dbReference type="ChEBI" id="CHEBI:18420"/>
        <note>shared with alpha subunit</note>
    </ligand>
</feature>
<dbReference type="InterPro" id="IPR009061">
    <property type="entry name" value="DNA-bd_dom_put_sf"/>
</dbReference>
<dbReference type="GO" id="GO:0009328">
    <property type="term" value="C:phenylalanine-tRNA ligase complex"/>
    <property type="evidence" value="ECO:0007669"/>
    <property type="project" value="TreeGrafter"/>
</dbReference>
<dbReference type="HAMAP" id="MF_00283">
    <property type="entry name" value="Phe_tRNA_synth_beta1"/>
    <property type="match status" value="1"/>
</dbReference>
<dbReference type="InterPro" id="IPR012340">
    <property type="entry name" value="NA-bd_OB-fold"/>
</dbReference>
<dbReference type="InterPro" id="IPR005147">
    <property type="entry name" value="tRNA_synthase_B5-dom"/>
</dbReference>
<comment type="cofactor">
    <cofactor evidence="15">
        <name>Mg(2+)</name>
        <dbReference type="ChEBI" id="CHEBI:18420"/>
    </cofactor>
    <text evidence="15">Binds 2 magnesium ions per tetramer.</text>
</comment>
<evidence type="ECO:0000256" key="6">
    <source>
        <dbReference type="ARBA" id="ARBA00022598"/>
    </source>
</evidence>
<evidence type="ECO:0000256" key="1">
    <source>
        <dbReference type="ARBA" id="ARBA00004496"/>
    </source>
</evidence>
<keyword evidence="4 15" id="KW-0963">Cytoplasm</keyword>
<evidence type="ECO:0000256" key="10">
    <source>
        <dbReference type="ARBA" id="ARBA00022842"/>
    </source>
</evidence>
<dbReference type="NCBIfam" id="TIGR00472">
    <property type="entry name" value="pheT_bact"/>
    <property type="match status" value="1"/>
</dbReference>
<dbReference type="PROSITE" id="PS50886">
    <property type="entry name" value="TRBD"/>
    <property type="match status" value="1"/>
</dbReference>
<dbReference type="InterPro" id="IPR004532">
    <property type="entry name" value="Phe-tRNA-ligase_IIc_bsu_bact"/>
</dbReference>
<feature type="domain" description="FDX-ACB" evidence="18">
    <location>
        <begin position="660"/>
        <end position="752"/>
    </location>
</feature>
<evidence type="ECO:0000256" key="13">
    <source>
        <dbReference type="ARBA" id="ARBA00023146"/>
    </source>
</evidence>
<dbReference type="GO" id="GO:0000287">
    <property type="term" value="F:magnesium ion binding"/>
    <property type="evidence" value="ECO:0007669"/>
    <property type="project" value="UniProtKB-UniRule"/>
</dbReference>
<dbReference type="EMBL" id="PEXI01000052">
    <property type="protein sequence ID" value="PIU24315.1"/>
    <property type="molecule type" value="Genomic_DNA"/>
</dbReference>
<dbReference type="GO" id="GO:0006432">
    <property type="term" value="P:phenylalanyl-tRNA aminoacylation"/>
    <property type="evidence" value="ECO:0007669"/>
    <property type="project" value="UniProtKB-UniRule"/>
</dbReference>
<dbReference type="GO" id="GO:0004826">
    <property type="term" value="F:phenylalanine-tRNA ligase activity"/>
    <property type="evidence" value="ECO:0007669"/>
    <property type="project" value="UniProtKB-UniRule"/>
</dbReference>
<evidence type="ECO:0000256" key="4">
    <source>
        <dbReference type="ARBA" id="ARBA00022490"/>
    </source>
</evidence>
<dbReference type="Proteomes" id="UP000229896">
    <property type="component" value="Unassembled WGS sequence"/>
</dbReference>
<keyword evidence="6 15" id="KW-0436">Ligase</keyword>
<evidence type="ECO:0000256" key="14">
    <source>
        <dbReference type="ARBA" id="ARBA00049255"/>
    </source>
</evidence>
<dbReference type="InterPro" id="IPR005146">
    <property type="entry name" value="B3/B4_tRNA-bd"/>
</dbReference>
<keyword evidence="13 15" id="KW-0030">Aminoacyl-tRNA synthetase</keyword>
<dbReference type="Gene3D" id="3.30.70.380">
    <property type="entry name" value="Ferrodoxin-fold anticodon-binding domain"/>
    <property type="match status" value="1"/>
</dbReference>
<sequence>MKILKSWLQDYFSDNISDQRLIDILMSSGLEVEDFVSGIDENVIVAKIIKIVKHPNADKLQIVSVDTGKEKLKIVCGAGNIEVGQLVPLAMPGAKLPTGEISQATIRGVESFGMLCAEDELGISNDHSGIFILSSEYKTGKPLNQYLNSDTIVELDITANRGDCLSHIGVAREIAAFENSFARKEPISLSKIDSKHCSEEIDINVKNPEFCPQYLARVIDNVKIGPSPKWLQDRLIACGAKPINNVVDVTNYILLDLGHPMHAFDLQKISGQKIIVRNAKRTEDIVTLDGEIRNLNSKMLIISDEKEPIAVAGIMGGKNSEVDENTKTIVLEAAEFDPKNIRATAKDLKLSTEASYRFERGIDSGGIEYVINKAANLIAKVSGGRILQGIIQVGEKSKREDIKIEYDKIRCQLGLEISNEEVNHILRLLGFVVNDNFATVPTWRHDISIWQDLSEEVGRVFGYDKIISIQLQKTASPKKSGYYFLEELKDILVKYGFSETMNYPFLSENDVATAKLNNKNLLEIANPKNEENKYLRNSLIPGLLKNVAKNPSFDSIQIFEIGHTFQKTKESISLAFASAGKSTNQQKVVDVILSKLNIKSSDRTVTITEYNRQELENFKIKKPLVCVCEINLSKILGNKKVYQNIKLNNANKKIKYRGMSKFPAVTRDLAFIVDRKVNVENLANDIYCVSNLINRVELFDEFASNKFGKDKKNIAYHIYLQSTEKTLNDPEAEKIINKIIMNIEKKYLAKLRKA</sequence>
<dbReference type="PROSITE" id="PS51483">
    <property type="entry name" value="B5"/>
    <property type="match status" value="1"/>
</dbReference>
<dbReference type="FunFam" id="2.40.50.140:FF:000045">
    <property type="entry name" value="Phenylalanine--tRNA ligase beta subunit"/>
    <property type="match status" value="1"/>
</dbReference>
<dbReference type="Pfam" id="PF03484">
    <property type="entry name" value="B5"/>
    <property type="match status" value="1"/>
</dbReference>
<keyword evidence="7 15" id="KW-0479">Metal-binding</keyword>
<evidence type="ECO:0000256" key="11">
    <source>
        <dbReference type="ARBA" id="ARBA00022884"/>
    </source>
</evidence>
<evidence type="ECO:0000256" key="2">
    <source>
        <dbReference type="ARBA" id="ARBA00008653"/>
    </source>
</evidence>
<dbReference type="PANTHER" id="PTHR10947:SF0">
    <property type="entry name" value="PHENYLALANINE--TRNA LIGASE BETA SUBUNIT"/>
    <property type="match status" value="1"/>
</dbReference>
<keyword evidence="5 16" id="KW-0820">tRNA-binding</keyword>
<feature type="domain" description="B5" evidence="19">
    <location>
        <begin position="397"/>
        <end position="468"/>
    </location>
</feature>
<dbReference type="SUPFAM" id="SSF46955">
    <property type="entry name" value="Putative DNA-binding domain"/>
    <property type="match status" value="1"/>
</dbReference>
<dbReference type="GO" id="GO:0000049">
    <property type="term" value="F:tRNA binding"/>
    <property type="evidence" value="ECO:0007669"/>
    <property type="project" value="UniProtKB-UniRule"/>
</dbReference>
<feature type="binding site" evidence="15">
    <location>
        <position position="455"/>
    </location>
    <ligand>
        <name>Mg(2+)</name>
        <dbReference type="ChEBI" id="CHEBI:18420"/>
        <note>shared with alpha subunit</note>
    </ligand>
</feature>
<comment type="catalytic activity">
    <reaction evidence="14 15">
        <text>tRNA(Phe) + L-phenylalanine + ATP = L-phenylalanyl-tRNA(Phe) + AMP + diphosphate + H(+)</text>
        <dbReference type="Rhea" id="RHEA:19413"/>
        <dbReference type="Rhea" id="RHEA-COMP:9668"/>
        <dbReference type="Rhea" id="RHEA-COMP:9699"/>
        <dbReference type="ChEBI" id="CHEBI:15378"/>
        <dbReference type="ChEBI" id="CHEBI:30616"/>
        <dbReference type="ChEBI" id="CHEBI:33019"/>
        <dbReference type="ChEBI" id="CHEBI:58095"/>
        <dbReference type="ChEBI" id="CHEBI:78442"/>
        <dbReference type="ChEBI" id="CHEBI:78531"/>
        <dbReference type="ChEBI" id="CHEBI:456215"/>
        <dbReference type="EC" id="6.1.1.20"/>
    </reaction>
</comment>
<gene>
    <name evidence="15" type="primary">pheT</name>
    <name evidence="20" type="ORF">COT12_01680</name>
</gene>
<accession>A0A2M6YC97</accession>
<evidence type="ECO:0000256" key="8">
    <source>
        <dbReference type="ARBA" id="ARBA00022741"/>
    </source>
</evidence>
<dbReference type="Gene3D" id="3.30.56.10">
    <property type="match status" value="2"/>
</dbReference>
<evidence type="ECO:0000256" key="5">
    <source>
        <dbReference type="ARBA" id="ARBA00022555"/>
    </source>
</evidence>
<organism evidence="20 21">
    <name type="scientific">Candidatus Berkelbacteria bacterium CG08_land_8_20_14_0_20_39_8</name>
    <dbReference type="NCBI Taxonomy" id="1974511"/>
    <lineage>
        <taxon>Bacteria</taxon>
        <taxon>Candidatus Berkelbacteria</taxon>
    </lineage>
</organism>
<comment type="similarity">
    <text evidence="2 15">Belongs to the phenylalanyl-tRNA synthetase beta subunit family. Type 1 subfamily.</text>
</comment>
<dbReference type="Pfam" id="PF01588">
    <property type="entry name" value="tRNA_bind"/>
    <property type="match status" value="1"/>
</dbReference>
<comment type="subcellular location">
    <subcellularLocation>
        <location evidence="1 15">Cytoplasm</location>
    </subcellularLocation>
</comment>
<evidence type="ECO:0000256" key="12">
    <source>
        <dbReference type="ARBA" id="ARBA00022917"/>
    </source>
</evidence>
<evidence type="ECO:0000256" key="9">
    <source>
        <dbReference type="ARBA" id="ARBA00022840"/>
    </source>
</evidence>
<comment type="caution">
    <text evidence="20">The sequence shown here is derived from an EMBL/GenBank/DDBJ whole genome shotgun (WGS) entry which is preliminary data.</text>
</comment>
<dbReference type="SMART" id="SM00873">
    <property type="entry name" value="B3_4"/>
    <property type="match status" value="1"/>
</dbReference>
<evidence type="ECO:0000313" key="20">
    <source>
        <dbReference type="EMBL" id="PIU24315.1"/>
    </source>
</evidence>
<reference evidence="21" key="1">
    <citation type="submission" date="2017-09" db="EMBL/GenBank/DDBJ databases">
        <title>Depth-based differentiation of microbial function through sediment-hosted aquifers and enrichment of novel symbionts in the deep terrestrial subsurface.</title>
        <authorList>
            <person name="Probst A.J."/>
            <person name="Ladd B."/>
            <person name="Jarett J.K."/>
            <person name="Geller-Mcgrath D.E."/>
            <person name="Sieber C.M.K."/>
            <person name="Emerson J.B."/>
            <person name="Anantharaman K."/>
            <person name="Thomas B.C."/>
            <person name="Malmstrom R."/>
            <person name="Stieglmeier M."/>
            <person name="Klingl A."/>
            <person name="Woyke T."/>
            <person name="Ryan C.M."/>
            <person name="Banfield J.F."/>
        </authorList>
    </citation>
    <scope>NUCLEOTIDE SEQUENCE [LARGE SCALE GENOMIC DNA]</scope>
</reference>
<feature type="domain" description="TRNA-binding" evidence="17">
    <location>
        <begin position="37"/>
        <end position="144"/>
    </location>
</feature>
<dbReference type="Gene3D" id="2.40.50.140">
    <property type="entry name" value="Nucleic acid-binding proteins"/>
    <property type="match status" value="1"/>
</dbReference>
<keyword evidence="8 15" id="KW-0547">Nucleotide-binding</keyword>
<dbReference type="Pfam" id="PF03147">
    <property type="entry name" value="FDX-ACB"/>
    <property type="match status" value="1"/>
</dbReference>
<dbReference type="SMART" id="SM00874">
    <property type="entry name" value="B5"/>
    <property type="match status" value="1"/>
</dbReference>
<dbReference type="Pfam" id="PF03483">
    <property type="entry name" value="B3_4"/>
    <property type="match status" value="1"/>
</dbReference>
<dbReference type="PROSITE" id="PS51447">
    <property type="entry name" value="FDX_ACB"/>
    <property type="match status" value="1"/>
</dbReference>
<protein>
    <recommendedName>
        <fullName evidence="15">Phenylalanine--tRNA ligase beta subunit</fullName>
        <ecNumber evidence="15">6.1.1.20</ecNumber>
    </recommendedName>
    <alternativeName>
        <fullName evidence="15">Phenylalanyl-tRNA synthetase beta subunit</fullName>
        <shortName evidence="15">PheRS</shortName>
    </alternativeName>
</protein>
<evidence type="ECO:0000259" key="17">
    <source>
        <dbReference type="PROSITE" id="PS50886"/>
    </source>
</evidence>
<dbReference type="EC" id="6.1.1.20" evidence="15"/>
<evidence type="ECO:0000259" key="18">
    <source>
        <dbReference type="PROSITE" id="PS51447"/>
    </source>
</evidence>
<dbReference type="InterPro" id="IPR036690">
    <property type="entry name" value="Fdx_antiC-bd_sf"/>
</dbReference>
<dbReference type="SUPFAM" id="SSF54991">
    <property type="entry name" value="Anticodon-binding domain of PheRS"/>
    <property type="match status" value="1"/>
</dbReference>
<evidence type="ECO:0000259" key="19">
    <source>
        <dbReference type="PROSITE" id="PS51483"/>
    </source>
</evidence>
<dbReference type="GO" id="GO:0005524">
    <property type="term" value="F:ATP binding"/>
    <property type="evidence" value="ECO:0007669"/>
    <property type="project" value="UniProtKB-UniRule"/>
</dbReference>
<dbReference type="InterPro" id="IPR020825">
    <property type="entry name" value="Phe-tRNA_synthase-like_B3/B4"/>
</dbReference>
<dbReference type="AlphaFoldDB" id="A0A2M6YC97"/>
<name>A0A2M6YC97_9BACT</name>
<dbReference type="Gene3D" id="3.50.40.10">
    <property type="entry name" value="Phenylalanyl-trna Synthetase, Chain B, domain 3"/>
    <property type="match status" value="1"/>
</dbReference>
<keyword evidence="11 16" id="KW-0694">RNA-binding</keyword>
<dbReference type="FunFam" id="3.50.40.10:FF:000001">
    <property type="entry name" value="Phenylalanine--tRNA ligase beta subunit"/>
    <property type="match status" value="1"/>
</dbReference>
<keyword evidence="12 15" id="KW-0648">Protein biosynthesis</keyword>
<dbReference type="CDD" id="cd02796">
    <property type="entry name" value="tRNA_bind_bactPheRS"/>
    <property type="match status" value="1"/>
</dbReference>
<evidence type="ECO:0000256" key="3">
    <source>
        <dbReference type="ARBA" id="ARBA00011209"/>
    </source>
</evidence>
<keyword evidence="10 15" id="KW-0460">Magnesium</keyword>
<dbReference type="InterPro" id="IPR045864">
    <property type="entry name" value="aa-tRNA-synth_II/BPL/LPL"/>
</dbReference>
<evidence type="ECO:0000256" key="7">
    <source>
        <dbReference type="ARBA" id="ARBA00022723"/>
    </source>
</evidence>
<dbReference type="InterPro" id="IPR002547">
    <property type="entry name" value="tRNA-bd_dom"/>
</dbReference>
<dbReference type="SMART" id="SM00896">
    <property type="entry name" value="FDX-ACB"/>
    <property type="match status" value="1"/>
</dbReference>